<protein>
    <submittedName>
        <fullName evidence="3">Activating transcription factor 7-interacting protein 2-like</fullName>
    </submittedName>
</protein>
<dbReference type="Ensembl" id="ENSPLAT00000009982.1">
    <property type="protein sequence ID" value="ENSPLAP00000004239.1"/>
    <property type="gene ID" value="ENSPLAG00000005879.1"/>
</dbReference>
<dbReference type="Pfam" id="PF16794">
    <property type="entry name" value="fn3_4"/>
    <property type="match status" value="1"/>
</dbReference>
<dbReference type="GO" id="GO:0003712">
    <property type="term" value="F:transcription coregulator activity"/>
    <property type="evidence" value="ECO:0007669"/>
    <property type="project" value="TreeGrafter"/>
</dbReference>
<name>A0A3B3TVA3_9TELE</name>
<reference evidence="3" key="2">
    <citation type="submission" date="2025-09" db="UniProtKB">
        <authorList>
            <consortium name="Ensembl"/>
        </authorList>
    </citation>
    <scope>IDENTIFICATION</scope>
</reference>
<dbReference type="GO" id="GO:0005667">
    <property type="term" value="C:transcription regulator complex"/>
    <property type="evidence" value="ECO:0007669"/>
    <property type="project" value="TreeGrafter"/>
</dbReference>
<dbReference type="GO" id="GO:0006355">
    <property type="term" value="P:regulation of DNA-templated transcription"/>
    <property type="evidence" value="ECO:0007669"/>
    <property type="project" value="TreeGrafter"/>
</dbReference>
<dbReference type="STRING" id="48699.ENSPLAP00000004239"/>
<evidence type="ECO:0000259" key="2">
    <source>
        <dbReference type="Pfam" id="PF16794"/>
    </source>
</evidence>
<evidence type="ECO:0000256" key="1">
    <source>
        <dbReference type="SAM" id="MobiDB-lite"/>
    </source>
</evidence>
<dbReference type="KEGG" id="plai:106938803"/>
<proteinExistence type="predicted"/>
<keyword evidence="4" id="KW-1185">Reference proteome</keyword>
<sequence length="481" mass="53577">MSSTPNQSPAFTCSSEPAGLSAKRKRMKHFSKKQSNNLRRINIGVAFQRWRDLKDSHGFRSDAQLALHLLHEFVTDICLQRYRTETFPPVSGPAEAGDMRLMISQSEVQALIEQEAHKAVANKERQIESMIQRIQDSNDEASFETSIQKLESRIEAIARRAEVALSYLASIQKQSSPSSAGDADILGKGPQRDPLEAASQTDTMRTNREAESGELLKMMETTRNALKNFRADNETLTTALANLEDPPPVLTPRCSPVATERKICGQKNQWSSNEDLCEKPPPPPCLSPCDSKEHKKVASIKTEAADSRNENQDYFDEPMAKRLKEEASSPGHSSSPALSDLEGIESTKEDMFVYPPLPNTPFPAVLKMEAASYKMPPRVDVNLAFIRNPTRVSVLWNVEDEDPSLPPMESYTILLAMETFKGSGVFLKWDTYDKLQAKSLPMCALINKFKRGHKLCAAVVGKDIFGRYGPYSKVVTAILPD</sequence>
<evidence type="ECO:0000313" key="3">
    <source>
        <dbReference type="Ensembl" id="ENSPLAP00000004239.1"/>
    </source>
</evidence>
<evidence type="ECO:0000313" key="4">
    <source>
        <dbReference type="Proteomes" id="UP000261500"/>
    </source>
</evidence>
<feature type="region of interest" description="Disordered" evidence="1">
    <location>
        <begin position="1"/>
        <end position="32"/>
    </location>
</feature>
<organism evidence="3 4">
    <name type="scientific">Poecilia latipinna</name>
    <name type="common">sailfin molly</name>
    <dbReference type="NCBI Taxonomy" id="48699"/>
    <lineage>
        <taxon>Eukaryota</taxon>
        <taxon>Metazoa</taxon>
        <taxon>Chordata</taxon>
        <taxon>Craniata</taxon>
        <taxon>Vertebrata</taxon>
        <taxon>Euteleostomi</taxon>
        <taxon>Actinopterygii</taxon>
        <taxon>Neopterygii</taxon>
        <taxon>Teleostei</taxon>
        <taxon>Neoteleostei</taxon>
        <taxon>Acanthomorphata</taxon>
        <taxon>Ovalentaria</taxon>
        <taxon>Atherinomorphae</taxon>
        <taxon>Cyprinodontiformes</taxon>
        <taxon>Poeciliidae</taxon>
        <taxon>Poeciliinae</taxon>
        <taxon>Poecilia</taxon>
    </lineage>
</organism>
<feature type="compositionally biased region" description="Basic residues" evidence="1">
    <location>
        <begin position="22"/>
        <end position="32"/>
    </location>
</feature>
<dbReference type="GeneID" id="106938803"/>
<feature type="region of interest" description="Disordered" evidence="1">
    <location>
        <begin position="175"/>
        <end position="210"/>
    </location>
</feature>
<dbReference type="PANTHER" id="PTHR23210:SF26">
    <property type="entry name" value="ACTIVATING TRANSCRIPTION FACTOR 7-INTERACTING PROTEIN 1"/>
    <property type="match status" value="1"/>
</dbReference>
<dbReference type="RefSeq" id="XP_014876459.1">
    <property type="nucleotide sequence ID" value="XM_015020973.1"/>
</dbReference>
<dbReference type="Proteomes" id="UP000261500">
    <property type="component" value="Unplaced"/>
</dbReference>
<feature type="region of interest" description="Disordered" evidence="1">
    <location>
        <begin position="271"/>
        <end position="291"/>
    </location>
</feature>
<dbReference type="InterPro" id="IPR056565">
    <property type="entry name" value="Fn3_ATF7IP"/>
</dbReference>
<dbReference type="PANTHER" id="PTHR23210">
    <property type="entry name" value="ACTIVATING TRANSCRIPTION FACTOR 7 INTERACTING PROTEIN"/>
    <property type="match status" value="1"/>
</dbReference>
<dbReference type="GeneTree" id="ENSGT00940000173497"/>
<dbReference type="OrthoDB" id="2434995at2759"/>
<accession>A0A3B3TVA3</accession>
<feature type="compositionally biased region" description="Polar residues" evidence="1">
    <location>
        <begin position="1"/>
        <end position="15"/>
    </location>
</feature>
<reference evidence="3" key="1">
    <citation type="submission" date="2025-08" db="UniProtKB">
        <authorList>
            <consortium name="Ensembl"/>
        </authorList>
    </citation>
    <scope>IDENTIFICATION</scope>
</reference>
<feature type="domain" description="Activating transcription factor 7-interacting protein Fn3" evidence="2">
    <location>
        <begin position="375"/>
        <end position="476"/>
    </location>
</feature>
<dbReference type="InterPro" id="IPR026085">
    <property type="entry name" value="ATF7-int"/>
</dbReference>
<dbReference type="AlphaFoldDB" id="A0A3B3TVA3"/>
<dbReference type="GO" id="GO:0005634">
    <property type="term" value="C:nucleus"/>
    <property type="evidence" value="ECO:0007669"/>
    <property type="project" value="TreeGrafter"/>
</dbReference>